<organism evidence="3 4">
    <name type="scientific">Flavobacterium gawalongense</name>
    <dbReference type="NCBI Taxonomy" id="2594432"/>
    <lineage>
        <taxon>Bacteria</taxon>
        <taxon>Pseudomonadati</taxon>
        <taxon>Bacteroidota</taxon>
        <taxon>Flavobacteriia</taxon>
        <taxon>Flavobacteriales</taxon>
        <taxon>Flavobacteriaceae</taxon>
        <taxon>Flavobacterium</taxon>
    </lineage>
</organism>
<comment type="caution">
    <text evidence="3">The sequence shown here is derived from an EMBL/GenBank/DDBJ whole genome shotgun (WGS) entry which is preliminary data.</text>
</comment>
<proteinExistence type="inferred from homology"/>
<evidence type="ECO:0000256" key="1">
    <source>
        <dbReference type="ARBA" id="ARBA00010837"/>
    </source>
</evidence>
<dbReference type="Gene3D" id="2.60.40.1180">
    <property type="entry name" value="Golgi alpha-mannosidase II"/>
    <property type="match status" value="1"/>
</dbReference>
<keyword evidence="2" id="KW-0732">Signal</keyword>
<gene>
    <name evidence="3" type="ORF">FNW11_00755</name>
</gene>
<dbReference type="Pfam" id="PF13199">
    <property type="entry name" value="Glyco_hydro_66"/>
    <property type="match status" value="1"/>
</dbReference>
<dbReference type="Proteomes" id="UP000318669">
    <property type="component" value="Unassembled WGS sequence"/>
</dbReference>
<dbReference type="InterPro" id="IPR013783">
    <property type="entry name" value="Ig-like_fold"/>
</dbReference>
<dbReference type="AlphaFoldDB" id="A0A553BYR7"/>
<evidence type="ECO:0000313" key="4">
    <source>
        <dbReference type="Proteomes" id="UP000318669"/>
    </source>
</evidence>
<name>A0A553BYR7_9FLAO</name>
<evidence type="ECO:0000256" key="2">
    <source>
        <dbReference type="ARBA" id="ARBA00022729"/>
    </source>
</evidence>
<dbReference type="EMBL" id="VJZL01000001">
    <property type="protein sequence ID" value="TRX13427.1"/>
    <property type="molecule type" value="Genomic_DNA"/>
</dbReference>
<keyword evidence="3" id="KW-0808">Transferase</keyword>
<reference evidence="3 4" key="1">
    <citation type="submission" date="2019-07" db="EMBL/GenBank/DDBJ databases">
        <title>Novel species of Flavobacterium.</title>
        <authorList>
            <person name="Liu Q."/>
            <person name="Xin Y.-H."/>
        </authorList>
    </citation>
    <scope>NUCLEOTIDE SEQUENCE [LARGE SCALE GENOMIC DNA]</scope>
    <source>
        <strain evidence="3 4">GSR22</strain>
    </source>
</reference>
<comment type="similarity">
    <text evidence="1">Belongs to the glycosyl hydrolase 66 family.</text>
</comment>
<protein>
    <submittedName>
        <fullName evidence="3">Cycloisomaltooligosaccharide glucanotransferase</fullName>
    </submittedName>
</protein>
<dbReference type="InterPro" id="IPR013780">
    <property type="entry name" value="Glyco_hydro_b"/>
</dbReference>
<evidence type="ECO:0000313" key="3">
    <source>
        <dbReference type="EMBL" id="TRX13427.1"/>
    </source>
</evidence>
<dbReference type="CDD" id="cd14745">
    <property type="entry name" value="GH66"/>
    <property type="match status" value="1"/>
</dbReference>
<accession>A0A553BYR7</accession>
<dbReference type="Gene3D" id="3.20.20.80">
    <property type="entry name" value="Glycosidases"/>
    <property type="match status" value="1"/>
</dbReference>
<dbReference type="InterPro" id="IPR025092">
    <property type="entry name" value="Glyco_hydro_66"/>
</dbReference>
<sequence length="682" mass="77083">MQQENLKFQNSMVIGVMVIGLILQQQINLYRTETILLPMVVMAQIINGNYKQEMPVYIKFLSILIRNRWLLRINKTIFRPSHCSNNSVYFKSKFQTMKQKNASILKSLLLALLFINCDNNDKSFNYTPEQTTTVTQVVIKTDKVKYAPGDAIAFSIDKLSENSIIRYKYLNTTLSEHPLTSANWTWTPPSGDYKGYLVELYKTVDGVEVIVGTVAVDVSSDWTKFPRYGFLSEFGAMSESQIAATIDNLKNYHINALQYYDWGNKHHSPLKMNGTSPATNWLDIAGRQMAFSTVKNYIDKAHGINMASMSYNLLYGAWSDYSADGVSNQWFLYNDQNHSNINKHDLPDSWQSDILVTNPGNTDWQNYIFEKTNLIYQNLNFDGWHLDQLGDRGNVYGYNGNSVALNETFTPFLQNLKAKFPNKKNMLNAVAQYGQSNILSAPVDVAYTEVWGPRDGYKDLAEIIKENNTLSDNKLNTVLAAYMDYDKANGTGFFNTPGVLLTDAVIFAFGGSHLELGEHMLAKEYFPNNNLQMDGELKKTLPKYYDFLVGYQNLLRDGGTFNNPVLISGDGKVSLNSWPPVSSSVSVVGKKVGNKQIVHLINFSNANSLNWRDTNGEQVVPDIKKNLTLNLQNNQTVSKVWYASPDLDGGASKELSFSQVGSYLVFKIPSLQYWGMIVVEYQ</sequence>
<dbReference type="Gene3D" id="2.60.40.10">
    <property type="entry name" value="Immunoglobulins"/>
    <property type="match status" value="1"/>
</dbReference>
<dbReference type="GO" id="GO:0016740">
    <property type="term" value="F:transferase activity"/>
    <property type="evidence" value="ECO:0007669"/>
    <property type="project" value="UniProtKB-KW"/>
</dbReference>
<dbReference type="OrthoDB" id="9778932at2"/>